<evidence type="ECO:0000313" key="2">
    <source>
        <dbReference type="Proteomes" id="UP000187495"/>
    </source>
</evidence>
<name>A0A1N7E4S9_9GAMM</name>
<dbReference type="EMBL" id="FTNU01000003">
    <property type="protein sequence ID" value="SIR83080.1"/>
    <property type="molecule type" value="Genomic_DNA"/>
</dbReference>
<evidence type="ECO:0000313" key="1">
    <source>
        <dbReference type="EMBL" id="SIR83080.1"/>
    </source>
</evidence>
<proteinExistence type="predicted"/>
<protein>
    <submittedName>
        <fullName evidence="1">Uncharacterized protein</fullName>
    </submittedName>
</protein>
<gene>
    <name evidence="1" type="ORF">SAMN02745664_10382</name>
</gene>
<dbReference type="Proteomes" id="UP000187495">
    <property type="component" value="Unassembled WGS sequence"/>
</dbReference>
<keyword evidence="2" id="KW-1185">Reference proteome</keyword>
<dbReference type="AlphaFoldDB" id="A0A1N7E4S9"/>
<sequence length="49" mass="5865">MFFAKFNEFLADLEQNPIVDEWYMSNFAEKNIKTLEPYEAFDNLKLLVS</sequence>
<reference evidence="2" key="1">
    <citation type="submission" date="2017-01" db="EMBL/GenBank/DDBJ databases">
        <authorList>
            <person name="Varghese N."/>
            <person name="Submissions S."/>
        </authorList>
    </citation>
    <scope>NUCLEOTIDE SEQUENCE [LARGE SCALE GENOMIC DNA]</scope>
    <source>
        <strain evidence="2">DSM 21768</strain>
    </source>
</reference>
<accession>A0A1N7E4S9</accession>
<organism evidence="1 2">
    <name type="scientific">Moraxella cuniculi DSM 21768</name>
    <dbReference type="NCBI Taxonomy" id="1122245"/>
    <lineage>
        <taxon>Bacteria</taxon>
        <taxon>Pseudomonadati</taxon>
        <taxon>Pseudomonadota</taxon>
        <taxon>Gammaproteobacteria</taxon>
        <taxon>Moraxellales</taxon>
        <taxon>Moraxellaceae</taxon>
        <taxon>Moraxella</taxon>
    </lineage>
</organism>
<dbReference type="RefSeq" id="WP_158078465.1">
    <property type="nucleotide sequence ID" value="NZ_FTNU01000003.1"/>
</dbReference>